<dbReference type="CDD" id="cd07721">
    <property type="entry name" value="yflN-like_MBL-fold"/>
    <property type="match status" value="1"/>
</dbReference>
<dbReference type="SMART" id="SM00849">
    <property type="entry name" value="Lactamase_B"/>
    <property type="match status" value="1"/>
</dbReference>
<evidence type="ECO:0000313" key="3">
    <source>
        <dbReference type="Proteomes" id="UP000002487"/>
    </source>
</evidence>
<dbReference type="InterPro" id="IPR050855">
    <property type="entry name" value="NDM-1-like"/>
</dbReference>
<dbReference type="OrthoDB" id="197151at2157"/>
<protein>
    <submittedName>
        <fullName evidence="2">Beta-lactamase</fullName>
    </submittedName>
</protein>
<dbReference type="Gene3D" id="3.60.15.10">
    <property type="entry name" value="Ribonuclease Z/Hydroxyacylglutathione hydrolase-like"/>
    <property type="match status" value="1"/>
</dbReference>
<dbReference type="KEGG" id="mac:MA_2009"/>
<dbReference type="RefSeq" id="WP_011022003.1">
    <property type="nucleotide sequence ID" value="NC_003552.1"/>
</dbReference>
<proteinExistence type="predicted"/>
<dbReference type="Proteomes" id="UP000002487">
    <property type="component" value="Chromosome"/>
</dbReference>
<dbReference type="EnsemblBacteria" id="AAM05412">
    <property type="protein sequence ID" value="AAM05412"/>
    <property type="gene ID" value="MA_2009"/>
</dbReference>
<dbReference type="STRING" id="188937.MA_2009"/>
<evidence type="ECO:0000259" key="1">
    <source>
        <dbReference type="SMART" id="SM00849"/>
    </source>
</evidence>
<dbReference type="EMBL" id="AE010299">
    <property type="protein sequence ID" value="AAM05412.1"/>
    <property type="molecule type" value="Genomic_DNA"/>
</dbReference>
<dbReference type="GeneID" id="1473898"/>
<dbReference type="PANTHER" id="PTHR42951:SF17">
    <property type="entry name" value="METALLO-BETA-LACTAMASE DOMAIN-CONTAINING PROTEIN"/>
    <property type="match status" value="1"/>
</dbReference>
<dbReference type="PANTHER" id="PTHR42951">
    <property type="entry name" value="METALLO-BETA-LACTAMASE DOMAIN-CONTAINING"/>
    <property type="match status" value="1"/>
</dbReference>
<dbReference type="AlphaFoldDB" id="Q8TPA5"/>
<keyword evidence="3" id="KW-1185">Reference proteome</keyword>
<feature type="domain" description="Metallo-beta-lactamase" evidence="1">
    <location>
        <begin position="14"/>
        <end position="210"/>
    </location>
</feature>
<organism evidence="2 3">
    <name type="scientific">Methanosarcina acetivorans (strain ATCC 35395 / DSM 2834 / JCM 12185 / C2A)</name>
    <dbReference type="NCBI Taxonomy" id="188937"/>
    <lineage>
        <taxon>Archaea</taxon>
        <taxon>Methanobacteriati</taxon>
        <taxon>Methanobacteriota</taxon>
        <taxon>Stenosarchaea group</taxon>
        <taxon>Methanomicrobia</taxon>
        <taxon>Methanosarcinales</taxon>
        <taxon>Methanosarcinaceae</taxon>
        <taxon>Methanosarcina</taxon>
    </lineage>
</organism>
<accession>Q8TPA5</accession>
<dbReference type="Pfam" id="PF00753">
    <property type="entry name" value="Lactamase_B"/>
    <property type="match status" value="1"/>
</dbReference>
<reference evidence="2 3" key="1">
    <citation type="journal article" date="2002" name="Genome Res.">
        <title>The genome of Methanosarcina acetivorans reveals extensive metabolic and physiological diversity.</title>
        <authorList>
            <person name="Galagan J.E."/>
            <person name="Nusbaum C."/>
            <person name="Roy A."/>
            <person name="Endrizzi M.G."/>
            <person name="Macdonald P."/>
            <person name="FitzHugh W."/>
            <person name="Calvo S."/>
            <person name="Engels R."/>
            <person name="Smirnov S."/>
            <person name="Atnoor D."/>
            <person name="Brown A."/>
            <person name="Allen N."/>
            <person name="Naylor J."/>
            <person name="Stange-Thomann N."/>
            <person name="DeArellano K."/>
            <person name="Johnson R."/>
            <person name="Linton L."/>
            <person name="McEwan P."/>
            <person name="McKernan K."/>
            <person name="Talamas J."/>
            <person name="Tirrell A."/>
            <person name="Ye W."/>
            <person name="Zimmer A."/>
            <person name="Barber R.D."/>
            <person name="Cann I."/>
            <person name="Graham D.E."/>
            <person name="Grahame D.A."/>
            <person name="Guss A."/>
            <person name="Hedderich R."/>
            <person name="Ingram-Smith C."/>
            <person name="Kuettner C.H."/>
            <person name="Krzycki J.A."/>
            <person name="Leigh J.A."/>
            <person name="Li W."/>
            <person name="Liu J."/>
            <person name="Mukhopadhyay B."/>
            <person name="Reeve J.N."/>
            <person name="Smith K."/>
            <person name="Springer T.A."/>
            <person name="Umayam L.A."/>
            <person name="White O."/>
            <person name="White R.H."/>
            <person name="de Macario E.C."/>
            <person name="Ferry J.G."/>
            <person name="Jarrell K.F."/>
            <person name="Jing H."/>
            <person name="Macario A.J.L."/>
            <person name="Paulsen I."/>
            <person name="Pritchett M."/>
            <person name="Sowers K.R."/>
            <person name="Swanson R.V."/>
            <person name="Zinder S.H."/>
            <person name="Lander E."/>
            <person name="Metcalf W.W."/>
            <person name="Birren B."/>
        </authorList>
    </citation>
    <scope>NUCLEOTIDE SEQUENCE [LARGE SCALE GENOMIC DNA]</scope>
    <source>
        <strain evidence="3">ATCC 35395 / DSM 2834 / JCM 12185 / C2A</strain>
    </source>
</reference>
<dbReference type="HOGENOM" id="CLU_030571_2_2_2"/>
<name>Q8TPA5_METAC</name>
<dbReference type="InterPro" id="IPR001279">
    <property type="entry name" value="Metallo-B-lactamas"/>
</dbReference>
<sequence length="227" mass="24443">MDISVNIIPVPLKMTSAFIIRDKGTILVDSGYPGSEDTILEKLHEIGGSPEDIRLIVLTHGHADHAGSAAALREKTGAKVAVHRLDADKVREGNQGKLHPAGFTGRILGLFFGTKKASSYPAFEPDILIDESLELEEYGVRGRVIHTPGHSPGCVSVLLISGDAIAGDLIFPSIPSEKPSLPFWVDDPAEARRSIKKLIDITPGKIYIAHGKPFSSTEVKKSFSSLF</sequence>
<dbReference type="InParanoid" id="Q8TPA5"/>
<dbReference type="SUPFAM" id="SSF56281">
    <property type="entry name" value="Metallo-hydrolase/oxidoreductase"/>
    <property type="match status" value="1"/>
</dbReference>
<gene>
    <name evidence="2" type="primary">bla</name>
    <name evidence="2" type="ordered locus">MA_2009</name>
</gene>
<dbReference type="InterPro" id="IPR036866">
    <property type="entry name" value="RibonucZ/Hydroxyglut_hydro"/>
</dbReference>
<dbReference type="PhylomeDB" id="Q8TPA5"/>
<evidence type="ECO:0000313" key="2">
    <source>
        <dbReference type="EMBL" id="AAM05412.1"/>
    </source>
</evidence>